<accession>A0ABS0W8A1</accession>
<dbReference type="Pfam" id="PF14568">
    <property type="entry name" value="SUKH_6"/>
    <property type="match status" value="1"/>
</dbReference>
<dbReference type="Proteomes" id="UP000619976">
    <property type="component" value="Unassembled WGS sequence"/>
</dbReference>
<organism evidence="1 2">
    <name type="scientific">Proteus penneri</name>
    <dbReference type="NCBI Taxonomy" id="102862"/>
    <lineage>
        <taxon>Bacteria</taxon>
        <taxon>Pseudomonadati</taxon>
        <taxon>Pseudomonadota</taxon>
        <taxon>Gammaproteobacteria</taxon>
        <taxon>Enterobacterales</taxon>
        <taxon>Morganellaceae</taxon>
        <taxon>Proteus</taxon>
    </lineage>
</organism>
<evidence type="ECO:0000313" key="2">
    <source>
        <dbReference type="Proteomes" id="UP000619976"/>
    </source>
</evidence>
<keyword evidence="2" id="KW-1185">Reference proteome</keyword>
<evidence type="ECO:0008006" key="3">
    <source>
        <dbReference type="Google" id="ProtNLM"/>
    </source>
</evidence>
<comment type="caution">
    <text evidence="1">The sequence shown here is derived from an EMBL/GenBank/DDBJ whole genome shotgun (WGS) entry which is preliminary data.</text>
</comment>
<protein>
    <recommendedName>
        <fullName evidence="3">SMI1/KNR4 family protein</fullName>
    </recommendedName>
</protein>
<dbReference type="EMBL" id="JAEKCB010000004">
    <property type="protein sequence ID" value="MBJ2118108.1"/>
    <property type="molecule type" value="Genomic_DNA"/>
</dbReference>
<dbReference type="SUPFAM" id="SSF160631">
    <property type="entry name" value="SMI1/KNR4-like"/>
    <property type="match status" value="1"/>
</dbReference>
<sequence>MSNNQLINHLHSIYPELLINIHKIKGYSDDEIRKIERLYRINVTEQLYDFLSCMGRCSGGFFGDSSLLFYRNSFSVRDHVQFQIGSCSELCGIQKHDLLDQKPFFFSIESETQHLFLLTYSDNPNKVYQYDENEEVIKNTHWDFNDYLMYLIDKSTRKNINNILKYDFIGELIEI</sequence>
<gene>
    <name evidence="1" type="ORF">JFQ69_10585</name>
</gene>
<dbReference type="RefSeq" id="WP_161729407.1">
    <property type="nucleotide sequence ID" value="NZ_CAXOLJ010000006.1"/>
</dbReference>
<name>A0ABS0W8A1_9GAMM</name>
<dbReference type="InterPro" id="IPR037883">
    <property type="entry name" value="Knr4/Smi1-like_sf"/>
</dbReference>
<dbReference type="Gene3D" id="3.40.1580.10">
    <property type="entry name" value="SMI1/KNR4-like"/>
    <property type="match status" value="1"/>
</dbReference>
<proteinExistence type="predicted"/>
<evidence type="ECO:0000313" key="1">
    <source>
        <dbReference type="EMBL" id="MBJ2118108.1"/>
    </source>
</evidence>
<reference evidence="1 2" key="1">
    <citation type="submission" date="2020-12" db="EMBL/GenBank/DDBJ databases">
        <title>Enhanced detection system for hospital associated transmission using whole genome sequencing surveillance.</title>
        <authorList>
            <person name="Harrison L.H."/>
            <person name="Van Tyne D."/>
            <person name="Marsh J.W."/>
            <person name="Griffith M.P."/>
            <person name="Snyder D.J."/>
            <person name="Cooper V.S."/>
            <person name="Mustapha M."/>
        </authorList>
    </citation>
    <scope>NUCLEOTIDE SEQUENCE [LARGE SCALE GENOMIC DNA]</scope>
    <source>
        <strain evidence="1 2">PR00195</strain>
    </source>
</reference>